<dbReference type="AlphaFoldDB" id="A0A8J7JFT4"/>
<gene>
    <name evidence="5" type="ORF">JF290_04805</name>
</gene>
<proteinExistence type="predicted"/>
<dbReference type="Proteomes" id="UP000619079">
    <property type="component" value="Unassembled WGS sequence"/>
</dbReference>
<keyword evidence="1" id="KW-0175">Coiled coil</keyword>
<keyword evidence="3" id="KW-1133">Transmembrane helix</keyword>
<evidence type="ECO:0000313" key="6">
    <source>
        <dbReference type="Proteomes" id="UP000619079"/>
    </source>
</evidence>
<comment type="caution">
    <text evidence="5">The sequence shown here is derived from an EMBL/GenBank/DDBJ whole genome shotgun (WGS) entry which is preliminary data.</text>
</comment>
<reference evidence="5" key="1">
    <citation type="submission" date="2020-12" db="EMBL/GenBank/DDBJ databases">
        <title>Sedimentitalea sp. nov., isolated from sand in Incheon.</title>
        <authorList>
            <person name="Kim W."/>
        </authorList>
    </citation>
    <scope>NUCLEOTIDE SEQUENCE</scope>
    <source>
        <strain evidence="5">CAU 1593</strain>
    </source>
</reference>
<feature type="coiled-coil region" evidence="1">
    <location>
        <begin position="51"/>
        <end position="95"/>
    </location>
</feature>
<evidence type="ECO:0000256" key="4">
    <source>
        <dbReference type="SAM" id="SignalP"/>
    </source>
</evidence>
<sequence length="190" mass="21780">MRIGILFAICLILGPAHAQDTDDQEFSALTQQLRDLATDLDREDGAIRADIERLRTTFDRLSREFSNFDREYEELENFLAQSASLEARITKLESSLGTIQMSATNAEAISKSMRWIVAIVSFLITAMTVVFGLLFSQRFLNLQTDARVAHEVLARIEKSMDDERKGEREDRAEMRETVSQVKKWLQEQES</sequence>
<feature type="region of interest" description="Disordered" evidence="2">
    <location>
        <begin position="159"/>
        <end position="179"/>
    </location>
</feature>
<accession>A0A8J7JFT4</accession>
<feature type="transmembrane region" description="Helical" evidence="3">
    <location>
        <begin position="115"/>
        <end position="135"/>
    </location>
</feature>
<keyword evidence="3" id="KW-0472">Membrane</keyword>
<feature type="compositionally biased region" description="Basic and acidic residues" evidence="2">
    <location>
        <begin position="159"/>
        <end position="176"/>
    </location>
</feature>
<evidence type="ECO:0000256" key="1">
    <source>
        <dbReference type="SAM" id="Coils"/>
    </source>
</evidence>
<protein>
    <submittedName>
        <fullName evidence="5">Uncharacterized protein</fullName>
    </submittedName>
</protein>
<feature type="signal peptide" evidence="4">
    <location>
        <begin position="1"/>
        <end position="18"/>
    </location>
</feature>
<keyword evidence="4" id="KW-0732">Signal</keyword>
<keyword evidence="3" id="KW-0812">Transmembrane</keyword>
<evidence type="ECO:0000256" key="2">
    <source>
        <dbReference type="SAM" id="MobiDB-lite"/>
    </source>
</evidence>
<evidence type="ECO:0000256" key="3">
    <source>
        <dbReference type="SAM" id="Phobius"/>
    </source>
</evidence>
<organism evidence="5 6">
    <name type="scientific">Sedimentitalea arenosa</name>
    <dbReference type="NCBI Taxonomy" id="2798803"/>
    <lineage>
        <taxon>Bacteria</taxon>
        <taxon>Pseudomonadati</taxon>
        <taxon>Pseudomonadota</taxon>
        <taxon>Alphaproteobacteria</taxon>
        <taxon>Rhodobacterales</taxon>
        <taxon>Paracoccaceae</taxon>
        <taxon>Sedimentitalea</taxon>
    </lineage>
</organism>
<dbReference type="RefSeq" id="WP_199023638.1">
    <property type="nucleotide sequence ID" value="NZ_JAELVR010000003.1"/>
</dbReference>
<name>A0A8J7JFT4_9RHOB</name>
<feature type="chain" id="PRO_5035273463" evidence="4">
    <location>
        <begin position="19"/>
        <end position="190"/>
    </location>
</feature>
<evidence type="ECO:0000313" key="5">
    <source>
        <dbReference type="EMBL" id="MBJ6370834.1"/>
    </source>
</evidence>
<dbReference type="EMBL" id="JAELVR010000003">
    <property type="protein sequence ID" value="MBJ6370834.1"/>
    <property type="molecule type" value="Genomic_DNA"/>
</dbReference>
<keyword evidence="6" id="KW-1185">Reference proteome</keyword>